<protein>
    <submittedName>
        <fullName evidence="1">Uncharacterized protein</fullName>
    </submittedName>
</protein>
<name>A0A402ACP6_9CHLR</name>
<dbReference type="Proteomes" id="UP000287188">
    <property type="component" value="Unassembled WGS sequence"/>
</dbReference>
<keyword evidence="2" id="KW-1185">Reference proteome</keyword>
<comment type="caution">
    <text evidence="1">The sequence shown here is derived from an EMBL/GenBank/DDBJ whole genome shotgun (WGS) entry which is preliminary data.</text>
</comment>
<dbReference type="EMBL" id="BIFS01000001">
    <property type="protein sequence ID" value="GCE16869.1"/>
    <property type="molecule type" value="Genomic_DNA"/>
</dbReference>
<organism evidence="1 2">
    <name type="scientific">Dictyobacter kobayashii</name>
    <dbReference type="NCBI Taxonomy" id="2014872"/>
    <lineage>
        <taxon>Bacteria</taxon>
        <taxon>Bacillati</taxon>
        <taxon>Chloroflexota</taxon>
        <taxon>Ktedonobacteria</taxon>
        <taxon>Ktedonobacterales</taxon>
        <taxon>Dictyobacteraceae</taxon>
        <taxon>Dictyobacter</taxon>
    </lineage>
</organism>
<gene>
    <name evidence="1" type="ORF">KDK_06690</name>
</gene>
<sequence>MAVKTECAVSQETHVLPLLNPQKRARYDLSKRVDTIPLFYAEMGGRN</sequence>
<evidence type="ECO:0000313" key="2">
    <source>
        <dbReference type="Proteomes" id="UP000287188"/>
    </source>
</evidence>
<reference evidence="2" key="1">
    <citation type="submission" date="2018-12" db="EMBL/GenBank/DDBJ databases">
        <title>Tengunoibacter tsumagoiensis gen. nov., sp. nov., Dictyobacter kobayashii sp. nov., D. alpinus sp. nov., and D. joshuensis sp. nov. and description of Dictyobacteraceae fam. nov. within the order Ktedonobacterales isolated from Tengu-no-mugimeshi.</title>
        <authorList>
            <person name="Wang C.M."/>
            <person name="Zheng Y."/>
            <person name="Sakai Y."/>
            <person name="Toyoda A."/>
            <person name="Minakuchi Y."/>
            <person name="Abe K."/>
            <person name="Yokota A."/>
            <person name="Yabe S."/>
        </authorList>
    </citation>
    <scope>NUCLEOTIDE SEQUENCE [LARGE SCALE GENOMIC DNA]</scope>
    <source>
        <strain evidence="2">Uno11</strain>
    </source>
</reference>
<accession>A0A402ACP6</accession>
<evidence type="ECO:0000313" key="1">
    <source>
        <dbReference type="EMBL" id="GCE16869.1"/>
    </source>
</evidence>
<dbReference type="AlphaFoldDB" id="A0A402ACP6"/>
<proteinExistence type="predicted"/>